<protein>
    <recommendedName>
        <fullName evidence="5">Pre-rRNA-processing protein IPI3</fullName>
    </recommendedName>
</protein>
<dbReference type="SMART" id="SM00320">
    <property type="entry name" value="WD40"/>
    <property type="match status" value="4"/>
</dbReference>
<dbReference type="InterPro" id="IPR001680">
    <property type="entry name" value="WD40_rpt"/>
</dbReference>
<keyword evidence="2 4" id="KW-0853">WD repeat</keyword>
<dbReference type="Pfam" id="PF00400">
    <property type="entry name" value="WD40"/>
    <property type="match status" value="3"/>
</dbReference>
<dbReference type="Gene3D" id="2.130.10.10">
    <property type="entry name" value="YVTN repeat-like/Quinoprotein amine dehydrogenase"/>
    <property type="match status" value="1"/>
</dbReference>
<evidence type="ECO:0000313" key="7">
    <source>
        <dbReference type="Proteomes" id="UP000279236"/>
    </source>
</evidence>
<evidence type="ECO:0000313" key="6">
    <source>
        <dbReference type="EMBL" id="RSH78914.1"/>
    </source>
</evidence>
<dbReference type="InterPro" id="IPR045227">
    <property type="entry name" value="WDR18/Ipi3/RID3"/>
</dbReference>
<dbReference type="GO" id="GO:0006364">
    <property type="term" value="P:rRNA processing"/>
    <property type="evidence" value="ECO:0007669"/>
    <property type="project" value="UniProtKB-UniRule"/>
</dbReference>
<dbReference type="InterPro" id="IPR036322">
    <property type="entry name" value="WD40_repeat_dom_sf"/>
</dbReference>
<dbReference type="PROSITE" id="PS50082">
    <property type="entry name" value="WD_REPEATS_2"/>
    <property type="match status" value="1"/>
</dbReference>
<comment type="function">
    <text evidence="5">Component of the RIX1 complex required for processing of ITS2 sequences from 35S pre-rRNA.</text>
</comment>
<keyword evidence="3" id="KW-0677">Repeat</keyword>
<dbReference type="STRING" id="105984.A0A427XJH9"/>
<dbReference type="GeneID" id="39586380"/>
<evidence type="ECO:0000256" key="1">
    <source>
        <dbReference type="ARBA" id="ARBA00010143"/>
    </source>
</evidence>
<dbReference type="GO" id="GO:0005656">
    <property type="term" value="C:nuclear pre-replicative complex"/>
    <property type="evidence" value="ECO:0007669"/>
    <property type="project" value="TreeGrafter"/>
</dbReference>
<dbReference type="GO" id="GO:0006261">
    <property type="term" value="P:DNA-templated DNA replication"/>
    <property type="evidence" value="ECO:0007669"/>
    <property type="project" value="TreeGrafter"/>
</dbReference>
<keyword evidence="7" id="KW-1185">Reference proteome</keyword>
<accession>A0A427XJH9</accession>
<dbReference type="Proteomes" id="UP000279236">
    <property type="component" value="Unassembled WGS sequence"/>
</dbReference>
<dbReference type="InterPro" id="IPR015943">
    <property type="entry name" value="WD40/YVTN_repeat-like_dom_sf"/>
</dbReference>
<evidence type="ECO:0000256" key="4">
    <source>
        <dbReference type="PROSITE-ProRule" id="PRU00221"/>
    </source>
</evidence>
<dbReference type="PANTHER" id="PTHR18763">
    <property type="entry name" value="WD-REPEAT PROTEIN 18"/>
    <property type="match status" value="1"/>
</dbReference>
<evidence type="ECO:0000256" key="2">
    <source>
        <dbReference type="ARBA" id="ARBA00022574"/>
    </source>
</evidence>
<evidence type="ECO:0000256" key="3">
    <source>
        <dbReference type="ARBA" id="ARBA00022737"/>
    </source>
</evidence>
<reference evidence="6 7" key="1">
    <citation type="submission" date="2018-11" db="EMBL/GenBank/DDBJ databases">
        <title>Genome sequence of Apiotrichum porosum DSM 27194.</title>
        <authorList>
            <person name="Aliyu H."/>
            <person name="Gorte O."/>
            <person name="Ochsenreither K."/>
        </authorList>
    </citation>
    <scope>NUCLEOTIDE SEQUENCE [LARGE SCALE GENOMIC DNA]</scope>
    <source>
        <strain evidence="6 7">DSM 27194</strain>
    </source>
</reference>
<comment type="caution">
    <text evidence="6">The sequence shown here is derived from an EMBL/GenBank/DDBJ whole genome shotgun (WGS) entry which is preliminary data.</text>
</comment>
<feature type="repeat" description="WD" evidence="4">
    <location>
        <begin position="131"/>
        <end position="162"/>
    </location>
</feature>
<evidence type="ECO:0000256" key="5">
    <source>
        <dbReference type="RuleBase" id="RU369067"/>
    </source>
</evidence>
<dbReference type="GO" id="GO:0120330">
    <property type="term" value="C:rixosome complex"/>
    <property type="evidence" value="ECO:0007669"/>
    <property type="project" value="UniProtKB-UniRule"/>
</dbReference>
<proteinExistence type="inferred from homology"/>
<keyword evidence="5" id="KW-0539">Nucleus</keyword>
<dbReference type="AlphaFoldDB" id="A0A427XJH9"/>
<comment type="subcellular location">
    <subcellularLocation>
        <location evidence="5">Nucleus</location>
    </subcellularLocation>
</comment>
<organism evidence="6 7">
    <name type="scientific">Apiotrichum porosum</name>
    <dbReference type="NCBI Taxonomy" id="105984"/>
    <lineage>
        <taxon>Eukaryota</taxon>
        <taxon>Fungi</taxon>
        <taxon>Dikarya</taxon>
        <taxon>Basidiomycota</taxon>
        <taxon>Agaricomycotina</taxon>
        <taxon>Tremellomycetes</taxon>
        <taxon>Trichosporonales</taxon>
        <taxon>Trichosporonaceae</taxon>
        <taxon>Apiotrichum</taxon>
    </lineage>
</organism>
<gene>
    <name evidence="6" type="primary">IPI3</name>
    <name evidence="6" type="ORF">EHS24_001837</name>
</gene>
<comment type="similarity">
    <text evidence="1 5">Belongs to the WD repeat IPI3/WDR18 family.</text>
</comment>
<keyword evidence="5" id="KW-0698">rRNA processing</keyword>
<sequence>MVPQELILSACSTAQASSSSTNKASSSAPAIQLHDLTTSAHVQSFKTSSNTAHSLALTYSHDGVGGTVWAVQEGKAIVGIWAWQKQHLKLHLPEKLSCLAISPNGVWAAGGSPNGQIYLWEIASGLMLASWNAHYRAVSSLSFTGDSTLLLSSSPDAAVHVFMVARLLDDDSSTPYGKPYGSLTDHTLAISSLALGKTTGSSGGRCWTAAEDGTVKMWSLNAPFDLLATFVLPPGTIPSALAVDPAERFLYVGSTAGNVYHIPLFKRKAQIGQVEAVGGEGLGSAAIKSEMACISVE</sequence>
<comment type="subunit">
    <text evidence="5">Component of the RIX1 complex, composed of IPI1, RIX1/IPI2 and IPI3 in a 1:2:2 stoichiometry. The complex interacts (via RIX1) with MDN1 (via its hexameric AAA ATPase ring) and the pre-60S ribosome particles.</text>
</comment>
<dbReference type="RefSeq" id="XP_028474061.1">
    <property type="nucleotide sequence ID" value="XM_028617598.1"/>
</dbReference>
<dbReference type="OrthoDB" id="756370at2759"/>
<name>A0A427XJH9_9TREE</name>
<dbReference type="EMBL" id="RSCE01000011">
    <property type="protein sequence ID" value="RSH78914.1"/>
    <property type="molecule type" value="Genomic_DNA"/>
</dbReference>
<dbReference type="PANTHER" id="PTHR18763:SF0">
    <property type="entry name" value="WD REPEAT-CONTAINING PROTEIN 18"/>
    <property type="match status" value="1"/>
</dbReference>
<dbReference type="SUPFAM" id="SSF50978">
    <property type="entry name" value="WD40 repeat-like"/>
    <property type="match status" value="1"/>
</dbReference>